<organism evidence="1 2">
    <name type="scientific">Alicyclobacillus acidoterrestris (strain ATCC 49025 / DSM 3922 / CIP 106132 / NCIMB 13137 / GD3B)</name>
    <dbReference type="NCBI Taxonomy" id="1356854"/>
    <lineage>
        <taxon>Bacteria</taxon>
        <taxon>Bacillati</taxon>
        <taxon>Bacillota</taxon>
        <taxon>Bacilli</taxon>
        <taxon>Bacillales</taxon>
        <taxon>Alicyclobacillaceae</taxon>
        <taxon>Alicyclobacillus</taxon>
    </lineage>
</organism>
<dbReference type="RefSeq" id="WP_021296048.1">
    <property type="nucleotide sequence ID" value="NZ_AURB01000124.1"/>
</dbReference>
<gene>
    <name evidence="1" type="ORF">K1I37_15430</name>
</gene>
<reference evidence="2" key="1">
    <citation type="journal article" date="2022" name="G3 (Bethesda)">
        <title>Unveiling the complete genome sequence of Alicyclobacillus acidoterrestris DSM 3922T, a taint-producing strain.</title>
        <authorList>
            <person name="Leonardo I.C."/>
            <person name="Barreto Crespo M.T."/>
            <person name="Gaspar F.B."/>
        </authorList>
    </citation>
    <scope>NUCLEOTIDE SEQUENCE [LARGE SCALE GENOMIC DNA]</scope>
    <source>
        <strain evidence="2">DSM 3922</strain>
    </source>
</reference>
<dbReference type="Proteomes" id="UP000829401">
    <property type="component" value="Chromosome"/>
</dbReference>
<dbReference type="EMBL" id="CP080467">
    <property type="protein sequence ID" value="UNO48064.1"/>
    <property type="molecule type" value="Genomic_DNA"/>
</dbReference>
<keyword evidence="2" id="KW-1185">Reference proteome</keyword>
<dbReference type="AlphaFoldDB" id="T0C3Q1"/>
<evidence type="ECO:0000313" key="2">
    <source>
        <dbReference type="Proteomes" id="UP000829401"/>
    </source>
</evidence>
<accession>T0C3Q1</accession>
<name>T0C3Q1_ALIAG</name>
<accession>A0A9E6ZRW7</accession>
<proteinExistence type="predicted"/>
<dbReference type="STRING" id="1356854.N007_05015"/>
<sequence>MIYYTSSSGTIIGGTSGSDLTGITHLPSGADYAIYIDDAAVSAANPNNLPGTYTITNIVAGQKYTVPTATGTLTFTPLSEAEQLALAQTAQSSLITQGYNDTLAQGFVSFADGTSRTYPADSDTIDELLMLRSVILANQFPPDGVPVLDAAGTHMTFNQTQADQLITDAQNFVLGNRNQKLALLNQIAQAQSPSDVQAIVWTPTAYTPLPAPTT</sequence>
<protein>
    <submittedName>
        <fullName evidence="1">Uncharacterized protein</fullName>
    </submittedName>
</protein>
<dbReference type="KEGG" id="aaco:K1I37_15430"/>
<evidence type="ECO:0000313" key="1">
    <source>
        <dbReference type="EMBL" id="UNO48064.1"/>
    </source>
</evidence>